<dbReference type="EMBL" id="CP011494">
    <property type="protein sequence ID" value="AKO51604.1"/>
    <property type="molecule type" value="Genomic_DNA"/>
</dbReference>
<feature type="domain" description="Glycosyl transferase family 1" evidence="1">
    <location>
        <begin position="182"/>
        <end position="343"/>
    </location>
</feature>
<organism evidence="3 4">
    <name type="scientific">Marinobacter psychrophilus</name>
    <dbReference type="NCBI Taxonomy" id="330734"/>
    <lineage>
        <taxon>Bacteria</taxon>
        <taxon>Pseudomonadati</taxon>
        <taxon>Pseudomonadota</taxon>
        <taxon>Gammaproteobacteria</taxon>
        <taxon>Pseudomonadales</taxon>
        <taxon>Marinobacteraceae</taxon>
        <taxon>Marinobacter</taxon>
    </lineage>
</organism>
<dbReference type="PATRIC" id="fig|330734.3.peg.761"/>
<dbReference type="Pfam" id="PF13439">
    <property type="entry name" value="Glyco_transf_4"/>
    <property type="match status" value="1"/>
</dbReference>
<evidence type="ECO:0000259" key="2">
    <source>
        <dbReference type="Pfam" id="PF13439"/>
    </source>
</evidence>
<keyword evidence="3" id="KW-0808">Transferase</keyword>
<dbReference type="InterPro" id="IPR050194">
    <property type="entry name" value="Glycosyltransferase_grp1"/>
</dbReference>
<feature type="domain" description="Glycosyltransferase subfamily 4-like N-terminal" evidence="2">
    <location>
        <begin position="13"/>
        <end position="165"/>
    </location>
</feature>
<reference evidence="3 4" key="1">
    <citation type="submission" date="2015-05" db="EMBL/GenBank/DDBJ databases">
        <title>Complete genome of Marinobacter psychrophilus strain 20041T isolated from sea-ice of the Canadian Basin.</title>
        <authorList>
            <person name="Song L."/>
            <person name="Ren L."/>
            <person name="Yu Y."/>
            <person name="Wang X."/>
        </authorList>
    </citation>
    <scope>NUCLEOTIDE SEQUENCE [LARGE SCALE GENOMIC DNA]</scope>
    <source>
        <strain evidence="3 4">20041</strain>
    </source>
</reference>
<sequence length="375" mass="41847">MKILQALPALHSGGVERGTVEFARQLAHLGHNSYVVSSGGPLADMLEQEGSTHITLPIHRKSLASFGQIWPIVQLLKEVQPDIVHVRSRMPAWIIQLALKTLDKQLRPAIVTSFHGMYSVSPYSAVMAKADHIIAVSNCVKDYVINNFSVPEQKITVIQRGVDVNYFRKRPPSEQWRQDLSQNYPQLSDKRILMMPGRITRWKGQLQFLDVMAELVHNTPVGANERPYHGIVVGGAEPGKKHFMEELTQRRAELGLQQHVSFLGQRSDMAELYQLADLVCHLSTKPEPFGRTVTEALASGTPVAAFNRGGAAETLQACFREGLVTPDDVSGFAQTAQHLLSHNQHTIEIPYRFKLQAQTDTTLSVYNKVLAAREH</sequence>
<dbReference type="InterPro" id="IPR028098">
    <property type="entry name" value="Glyco_trans_4-like_N"/>
</dbReference>
<dbReference type="KEGG" id="mpq:ABA45_03510"/>
<evidence type="ECO:0000313" key="3">
    <source>
        <dbReference type="EMBL" id="AKO51604.1"/>
    </source>
</evidence>
<proteinExistence type="predicted"/>
<dbReference type="GO" id="GO:0016757">
    <property type="term" value="F:glycosyltransferase activity"/>
    <property type="evidence" value="ECO:0007669"/>
    <property type="project" value="InterPro"/>
</dbReference>
<evidence type="ECO:0000259" key="1">
    <source>
        <dbReference type="Pfam" id="PF00534"/>
    </source>
</evidence>
<dbReference type="SUPFAM" id="SSF53756">
    <property type="entry name" value="UDP-Glycosyltransferase/glycogen phosphorylase"/>
    <property type="match status" value="1"/>
</dbReference>
<name>A0A0H4HY18_9GAMM</name>
<gene>
    <name evidence="3" type="ORF">ABA45_03510</name>
</gene>
<accession>A0A0H4HY18</accession>
<dbReference type="STRING" id="330734.ABA45_03510"/>
<keyword evidence="4" id="KW-1185">Reference proteome</keyword>
<dbReference type="Pfam" id="PF00534">
    <property type="entry name" value="Glycos_transf_1"/>
    <property type="match status" value="1"/>
</dbReference>
<protein>
    <submittedName>
        <fullName evidence="3">Glycosyl transferase</fullName>
    </submittedName>
</protein>
<dbReference type="Proteomes" id="UP000036406">
    <property type="component" value="Chromosome"/>
</dbReference>
<evidence type="ECO:0000313" key="4">
    <source>
        <dbReference type="Proteomes" id="UP000036406"/>
    </source>
</evidence>
<dbReference type="PANTHER" id="PTHR45947:SF3">
    <property type="entry name" value="SULFOQUINOVOSYL TRANSFERASE SQD2"/>
    <property type="match status" value="1"/>
</dbReference>
<dbReference type="RefSeq" id="WP_048384345.1">
    <property type="nucleotide sequence ID" value="NZ_CP011494.1"/>
</dbReference>
<dbReference type="CDD" id="cd03819">
    <property type="entry name" value="GT4_WavL-like"/>
    <property type="match status" value="1"/>
</dbReference>
<dbReference type="PANTHER" id="PTHR45947">
    <property type="entry name" value="SULFOQUINOVOSYL TRANSFERASE SQD2"/>
    <property type="match status" value="1"/>
</dbReference>
<dbReference type="AlphaFoldDB" id="A0A0H4HY18"/>
<dbReference type="InterPro" id="IPR001296">
    <property type="entry name" value="Glyco_trans_1"/>
</dbReference>
<dbReference type="Gene3D" id="3.40.50.2000">
    <property type="entry name" value="Glycogen Phosphorylase B"/>
    <property type="match status" value="2"/>
</dbReference>